<gene>
    <name evidence="22" type="ORF">SAMN02745220_02179</name>
</gene>
<comment type="subunit">
    <text evidence="14">At low DSF concentrations, interacts with RpfF.</text>
</comment>
<dbReference type="FunFam" id="3.30.565.10:FF:000010">
    <property type="entry name" value="Sensor histidine kinase RcsC"/>
    <property type="match status" value="1"/>
</dbReference>
<dbReference type="PANTHER" id="PTHR45339">
    <property type="entry name" value="HYBRID SIGNAL TRANSDUCTION HISTIDINE KINASE J"/>
    <property type="match status" value="1"/>
</dbReference>
<dbReference type="RefSeq" id="WP_073613478.1">
    <property type="nucleotide sequence ID" value="NZ_FRFE01000009.1"/>
</dbReference>
<dbReference type="Gene3D" id="3.40.50.2300">
    <property type="match status" value="2"/>
</dbReference>
<dbReference type="PROSITE" id="PS50110">
    <property type="entry name" value="RESPONSE_REGULATORY"/>
    <property type="match status" value="1"/>
</dbReference>
<keyword evidence="11 18" id="KW-1133">Transmembrane helix</keyword>
<keyword evidence="9 22" id="KW-0418">Kinase</keyword>
<dbReference type="InterPro" id="IPR003660">
    <property type="entry name" value="HAMP_dom"/>
</dbReference>
<dbReference type="EMBL" id="FRFE01000009">
    <property type="protein sequence ID" value="SHO48184.1"/>
    <property type="molecule type" value="Genomic_DNA"/>
</dbReference>
<dbReference type="InterPro" id="IPR011006">
    <property type="entry name" value="CheY-like_superfamily"/>
</dbReference>
<dbReference type="Pfam" id="PF00672">
    <property type="entry name" value="HAMP"/>
    <property type="match status" value="1"/>
</dbReference>
<evidence type="ECO:0000256" key="2">
    <source>
        <dbReference type="ARBA" id="ARBA00004651"/>
    </source>
</evidence>
<keyword evidence="8" id="KW-0547">Nucleotide-binding</keyword>
<dbReference type="Pfam" id="PF17203">
    <property type="entry name" value="sCache_3_2"/>
    <property type="match status" value="1"/>
</dbReference>
<feature type="modified residue" description="4-aspartylphosphate" evidence="16">
    <location>
        <position position="719"/>
    </location>
</feature>
<keyword evidence="4" id="KW-1003">Cell membrane</keyword>
<evidence type="ECO:0000256" key="3">
    <source>
        <dbReference type="ARBA" id="ARBA00012438"/>
    </source>
</evidence>
<dbReference type="STRING" id="1121416.SAMN02745220_02179"/>
<evidence type="ECO:0000313" key="22">
    <source>
        <dbReference type="EMBL" id="SHO48184.1"/>
    </source>
</evidence>
<keyword evidence="7 18" id="KW-0812">Transmembrane</keyword>
<dbReference type="InterPro" id="IPR033463">
    <property type="entry name" value="sCache_3"/>
</dbReference>
<evidence type="ECO:0000256" key="11">
    <source>
        <dbReference type="ARBA" id="ARBA00022989"/>
    </source>
</evidence>
<dbReference type="Gene3D" id="3.30.565.10">
    <property type="entry name" value="Histidine kinase-like ATPase, C-terminal domain"/>
    <property type="match status" value="1"/>
</dbReference>
<feature type="domain" description="Response regulatory" evidence="20">
    <location>
        <begin position="670"/>
        <end position="787"/>
    </location>
</feature>
<evidence type="ECO:0000256" key="14">
    <source>
        <dbReference type="ARBA" id="ARBA00064003"/>
    </source>
</evidence>
<dbReference type="Gene3D" id="1.10.287.130">
    <property type="match status" value="1"/>
</dbReference>
<dbReference type="InterPro" id="IPR029151">
    <property type="entry name" value="Sensor-like_sf"/>
</dbReference>
<evidence type="ECO:0000313" key="23">
    <source>
        <dbReference type="Proteomes" id="UP000184603"/>
    </source>
</evidence>
<dbReference type="Gene3D" id="3.30.450.20">
    <property type="entry name" value="PAS domain"/>
    <property type="match status" value="1"/>
</dbReference>
<feature type="transmembrane region" description="Helical" evidence="18">
    <location>
        <begin position="170"/>
        <end position="197"/>
    </location>
</feature>
<feature type="domain" description="Histidine kinase" evidence="19">
    <location>
        <begin position="281"/>
        <end position="502"/>
    </location>
</feature>
<evidence type="ECO:0000256" key="6">
    <source>
        <dbReference type="ARBA" id="ARBA00022679"/>
    </source>
</evidence>
<dbReference type="Proteomes" id="UP000184603">
    <property type="component" value="Unassembled WGS sequence"/>
</dbReference>
<dbReference type="InterPro" id="IPR001789">
    <property type="entry name" value="Sig_transdc_resp-reg_receiver"/>
</dbReference>
<dbReference type="SMART" id="SM00448">
    <property type="entry name" value="REC"/>
    <property type="match status" value="1"/>
</dbReference>
<keyword evidence="5 16" id="KW-0597">Phosphoprotein</keyword>
<accession>A0A1M7Y6F4</accession>
<comment type="subcellular location">
    <subcellularLocation>
        <location evidence="2">Cell membrane</location>
        <topology evidence="2">Multi-pass membrane protein</topology>
    </subcellularLocation>
</comment>
<evidence type="ECO:0000256" key="13">
    <source>
        <dbReference type="ARBA" id="ARBA00023136"/>
    </source>
</evidence>
<dbReference type="SUPFAM" id="SSF52172">
    <property type="entry name" value="CheY-like"/>
    <property type="match status" value="2"/>
</dbReference>
<dbReference type="SMART" id="SM00387">
    <property type="entry name" value="HATPase_c"/>
    <property type="match status" value="1"/>
</dbReference>
<dbReference type="InterPro" id="IPR036890">
    <property type="entry name" value="HATPase_C_sf"/>
</dbReference>
<protein>
    <recommendedName>
        <fullName evidence="15">Sensory/regulatory protein RpfC</fullName>
        <ecNumber evidence="3">2.7.13.3</ecNumber>
    </recommendedName>
</protein>
<dbReference type="GO" id="GO:0005524">
    <property type="term" value="F:ATP binding"/>
    <property type="evidence" value="ECO:0007669"/>
    <property type="project" value="UniProtKB-KW"/>
</dbReference>
<feature type="transmembrane region" description="Helical" evidence="18">
    <location>
        <begin position="9"/>
        <end position="32"/>
    </location>
</feature>
<evidence type="ECO:0000256" key="8">
    <source>
        <dbReference type="ARBA" id="ARBA00022741"/>
    </source>
</evidence>
<dbReference type="SUPFAM" id="SSF158472">
    <property type="entry name" value="HAMP domain-like"/>
    <property type="match status" value="1"/>
</dbReference>
<dbReference type="Pfam" id="PF02518">
    <property type="entry name" value="HATPase_c"/>
    <property type="match status" value="1"/>
</dbReference>
<feature type="coiled-coil region" evidence="17">
    <location>
        <begin position="254"/>
        <end position="281"/>
    </location>
</feature>
<dbReference type="SUPFAM" id="SSF103190">
    <property type="entry name" value="Sensory domain-like"/>
    <property type="match status" value="1"/>
</dbReference>
<organism evidence="22 23">
    <name type="scientific">Desulfopila aestuarii DSM 18488</name>
    <dbReference type="NCBI Taxonomy" id="1121416"/>
    <lineage>
        <taxon>Bacteria</taxon>
        <taxon>Pseudomonadati</taxon>
        <taxon>Thermodesulfobacteriota</taxon>
        <taxon>Desulfobulbia</taxon>
        <taxon>Desulfobulbales</taxon>
        <taxon>Desulfocapsaceae</taxon>
        <taxon>Desulfopila</taxon>
    </lineage>
</organism>
<evidence type="ECO:0000256" key="7">
    <source>
        <dbReference type="ARBA" id="ARBA00022692"/>
    </source>
</evidence>
<dbReference type="PROSITE" id="PS50885">
    <property type="entry name" value="HAMP"/>
    <property type="match status" value="1"/>
</dbReference>
<evidence type="ECO:0000256" key="5">
    <source>
        <dbReference type="ARBA" id="ARBA00022553"/>
    </source>
</evidence>
<dbReference type="Pfam" id="PF00512">
    <property type="entry name" value="HisKA"/>
    <property type="match status" value="1"/>
</dbReference>
<dbReference type="CDD" id="cd17546">
    <property type="entry name" value="REC_hyHK_CKI1_RcsC-like"/>
    <property type="match status" value="1"/>
</dbReference>
<dbReference type="GO" id="GO:0005886">
    <property type="term" value="C:plasma membrane"/>
    <property type="evidence" value="ECO:0007669"/>
    <property type="project" value="UniProtKB-SubCell"/>
</dbReference>
<dbReference type="Pfam" id="PF00072">
    <property type="entry name" value="Response_reg"/>
    <property type="match status" value="1"/>
</dbReference>
<evidence type="ECO:0000256" key="18">
    <source>
        <dbReference type="SAM" id="Phobius"/>
    </source>
</evidence>
<evidence type="ECO:0000259" key="21">
    <source>
        <dbReference type="PROSITE" id="PS50885"/>
    </source>
</evidence>
<dbReference type="PRINTS" id="PR00344">
    <property type="entry name" value="BCTRLSENSOR"/>
</dbReference>
<evidence type="ECO:0000256" key="9">
    <source>
        <dbReference type="ARBA" id="ARBA00022777"/>
    </source>
</evidence>
<proteinExistence type="predicted"/>
<dbReference type="InterPro" id="IPR004358">
    <property type="entry name" value="Sig_transdc_His_kin-like_C"/>
</dbReference>
<dbReference type="InterPro" id="IPR003594">
    <property type="entry name" value="HATPase_dom"/>
</dbReference>
<dbReference type="SUPFAM" id="SSF47384">
    <property type="entry name" value="Homodimeric domain of signal transducing histidine kinase"/>
    <property type="match status" value="1"/>
</dbReference>
<dbReference type="InterPro" id="IPR005467">
    <property type="entry name" value="His_kinase_dom"/>
</dbReference>
<evidence type="ECO:0000256" key="1">
    <source>
        <dbReference type="ARBA" id="ARBA00000085"/>
    </source>
</evidence>
<comment type="catalytic activity">
    <reaction evidence="1">
        <text>ATP + protein L-histidine = ADP + protein N-phospho-L-histidine.</text>
        <dbReference type="EC" id="2.7.13.3"/>
    </reaction>
</comment>
<evidence type="ECO:0000256" key="12">
    <source>
        <dbReference type="ARBA" id="ARBA00023012"/>
    </source>
</evidence>
<keyword evidence="12" id="KW-0902">Two-component regulatory system</keyword>
<reference evidence="22 23" key="1">
    <citation type="submission" date="2016-12" db="EMBL/GenBank/DDBJ databases">
        <authorList>
            <person name="Song W.-J."/>
            <person name="Kurnit D.M."/>
        </authorList>
    </citation>
    <scope>NUCLEOTIDE SEQUENCE [LARGE SCALE GENOMIC DNA]</scope>
    <source>
        <strain evidence="22 23">DSM 18488</strain>
    </source>
</reference>
<keyword evidence="23" id="KW-1185">Reference proteome</keyword>
<dbReference type="CDD" id="cd16922">
    <property type="entry name" value="HATPase_EvgS-ArcB-TorS-like"/>
    <property type="match status" value="1"/>
</dbReference>
<dbReference type="OrthoDB" id="9758705at2"/>
<keyword evidence="10" id="KW-0067">ATP-binding</keyword>
<dbReference type="CDD" id="cd00082">
    <property type="entry name" value="HisKA"/>
    <property type="match status" value="1"/>
</dbReference>
<evidence type="ECO:0000259" key="19">
    <source>
        <dbReference type="PROSITE" id="PS50109"/>
    </source>
</evidence>
<dbReference type="PROSITE" id="PS50109">
    <property type="entry name" value="HIS_KIN"/>
    <property type="match status" value="1"/>
</dbReference>
<name>A0A1M7Y6F4_9BACT</name>
<keyword evidence="17" id="KW-0175">Coiled coil</keyword>
<dbReference type="Gene3D" id="6.10.340.10">
    <property type="match status" value="1"/>
</dbReference>
<dbReference type="AlphaFoldDB" id="A0A1M7Y6F4"/>
<sequence>MRLSIRAKIVCITVVILSLAIGVNTLTSAYFFTKEYTLTLEARGFAIAQDLKLQLERLLRLKIPIDNIVGFEEQCQDIVRKHEDVAYATVIDQNGKTLFHNDPSRHGSIETDPDSLGALRSKSRKIQIINWMGQPHYDIIIPILGSYKNLIGAVRIGLPQTIIAEKRKNLLVQSVAIGVLLLAAAILLLLFALSALVTNPIKELMRAIQQVRKKGTELVQPLAIKRHDEIGQLAQTFDKMIFDLQKTTVSRDLLVKEVKERKQAQKAAQNANQAKSEFLANMSHEIRTPMNGVMGMTGLLLDTPLTVEQRDYAETVRRSADNLLTIINDILDFSKIEAGRLELEILDFELRSAVDDVIDILVMAAYEKGLELACLVDHDVPSQVCGDPGRLRQILLNLVGNAIKFTETGHVLVHVMLETMGEKRAMVRFSVKDTGIGIPQDRRKNLFLPFSQVDSSTTRKYGGTGLGLAISKQLSELMGGSIEVESQPGIGSTFQFRVRVGLQAANKVTEDARIAEIRQKNVLLVGDTVTIKVVLYEMLNSWDCRVQLVGTGTEALIALRQARDSGSPFNIAVVDSQISEFETEFLGKQVQADPDLQNTRLILLCPFGQKMEEATRRNSEYDVCVAKPIKQPVLLNILVSTDSRSSGSTQKAAISPEERGVTSSSAKNFRILVAEDNGINQKFVLALLEKFGFQADAVANGEEAVKAIEMIPYQLILMDVQMPVMDGLTATGKIRKLNSPQSDIPIIALTAHALKEDYDRCLAAGMNDYLAKPIDPYKSLEKINEFSL</sequence>
<dbReference type="FunFam" id="1.10.287.130:FF:000002">
    <property type="entry name" value="Two-component osmosensing histidine kinase"/>
    <property type="match status" value="1"/>
</dbReference>
<dbReference type="PANTHER" id="PTHR45339:SF1">
    <property type="entry name" value="HYBRID SIGNAL TRANSDUCTION HISTIDINE KINASE J"/>
    <property type="match status" value="1"/>
</dbReference>
<evidence type="ECO:0000256" key="17">
    <source>
        <dbReference type="SAM" id="Coils"/>
    </source>
</evidence>
<evidence type="ECO:0000256" key="15">
    <source>
        <dbReference type="ARBA" id="ARBA00068150"/>
    </source>
</evidence>
<feature type="domain" description="HAMP" evidence="21">
    <location>
        <begin position="195"/>
        <end position="249"/>
    </location>
</feature>
<dbReference type="CDD" id="cd06225">
    <property type="entry name" value="HAMP"/>
    <property type="match status" value="1"/>
</dbReference>
<dbReference type="SMART" id="SM00388">
    <property type="entry name" value="HisKA"/>
    <property type="match status" value="1"/>
</dbReference>
<evidence type="ECO:0000256" key="10">
    <source>
        <dbReference type="ARBA" id="ARBA00022840"/>
    </source>
</evidence>
<dbReference type="SMART" id="SM00304">
    <property type="entry name" value="HAMP"/>
    <property type="match status" value="1"/>
</dbReference>
<dbReference type="GO" id="GO:0000155">
    <property type="term" value="F:phosphorelay sensor kinase activity"/>
    <property type="evidence" value="ECO:0007669"/>
    <property type="project" value="InterPro"/>
</dbReference>
<dbReference type="EC" id="2.7.13.3" evidence="3"/>
<keyword evidence="13 18" id="KW-0472">Membrane</keyword>
<dbReference type="InterPro" id="IPR003661">
    <property type="entry name" value="HisK_dim/P_dom"/>
</dbReference>
<dbReference type="InterPro" id="IPR036097">
    <property type="entry name" value="HisK_dim/P_sf"/>
</dbReference>
<evidence type="ECO:0000256" key="16">
    <source>
        <dbReference type="PROSITE-ProRule" id="PRU00169"/>
    </source>
</evidence>
<evidence type="ECO:0000256" key="4">
    <source>
        <dbReference type="ARBA" id="ARBA00022475"/>
    </source>
</evidence>
<keyword evidence="6" id="KW-0808">Transferase</keyword>
<dbReference type="SUPFAM" id="SSF55874">
    <property type="entry name" value="ATPase domain of HSP90 chaperone/DNA topoisomerase II/histidine kinase"/>
    <property type="match status" value="1"/>
</dbReference>
<evidence type="ECO:0000259" key="20">
    <source>
        <dbReference type="PROSITE" id="PS50110"/>
    </source>
</evidence>